<evidence type="ECO:0000313" key="1">
    <source>
        <dbReference type="EMBL" id="NIR74332.1"/>
    </source>
</evidence>
<comment type="caution">
    <text evidence="1">The sequence shown here is derived from an EMBL/GenBank/DDBJ whole genome shotgun (WGS) entry which is preliminary data.</text>
</comment>
<dbReference type="GO" id="GO:0006508">
    <property type="term" value="P:proteolysis"/>
    <property type="evidence" value="ECO:0007669"/>
    <property type="project" value="InterPro"/>
</dbReference>
<proteinExistence type="predicted"/>
<dbReference type="Proteomes" id="UP000702544">
    <property type="component" value="Unassembled WGS sequence"/>
</dbReference>
<gene>
    <name evidence="1" type="ORF">GWO12_04365</name>
</gene>
<dbReference type="PANTHER" id="PTHR10443">
    <property type="entry name" value="MICROSOMAL DIPEPTIDASE"/>
    <property type="match status" value="1"/>
</dbReference>
<dbReference type="InterPro" id="IPR008257">
    <property type="entry name" value="Pept_M19"/>
</dbReference>
<dbReference type="AlphaFoldDB" id="A0AAE4Z8B0"/>
<organism evidence="1 2">
    <name type="scientific">Candidatus Kutchimonas denitrificans</name>
    <dbReference type="NCBI Taxonomy" id="3056748"/>
    <lineage>
        <taxon>Bacteria</taxon>
        <taxon>Pseudomonadati</taxon>
        <taxon>Gemmatimonadota</taxon>
        <taxon>Gemmatimonadia</taxon>
        <taxon>Candidatus Palauibacterales</taxon>
        <taxon>Candidatus Palauibacteraceae</taxon>
        <taxon>Candidatus Kutchimonas</taxon>
    </lineage>
</organism>
<dbReference type="Pfam" id="PF01244">
    <property type="entry name" value="Peptidase_M19"/>
    <property type="match status" value="1"/>
</dbReference>
<reference evidence="1 2" key="1">
    <citation type="submission" date="2020-01" db="EMBL/GenBank/DDBJ databases">
        <title>Genomes assembled from Gulf of Kutch pelagic sediment metagenomes.</title>
        <authorList>
            <person name="Chandrashekar M."/>
            <person name="Mahajan M.S."/>
            <person name="Dave K.J."/>
            <person name="Vatsa P."/>
            <person name="Nathani N.M."/>
        </authorList>
    </citation>
    <scope>NUCLEOTIDE SEQUENCE [LARGE SCALE GENOMIC DNA]</scope>
    <source>
        <strain evidence="1">KS3-K002</strain>
    </source>
</reference>
<dbReference type="PANTHER" id="PTHR10443:SF12">
    <property type="entry name" value="DIPEPTIDASE"/>
    <property type="match status" value="1"/>
</dbReference>
<name>A0AAE4Z8B0_9BACT</name>
<dbReference type="GO" id="GO:0070573">
    <property type="term" value="F:metallodipeptidase activity"/>
    <property type="evidence" value="ECO:0007669"/>
    <property type="project" value="InterPro"/>
</dbReference>
<dbReference type="PROSITE" id="PS51365">
    <property type="entry name" value="RENAL_DIPEPTIDASE_2"/>
    <property type="match status" value="1"/>
</dbReference>
<evidence type="ECO:0000313" key="2">
    <source>
        <dbReference type="Proteomes" id="UP000702544"/>
    </source>
</evidence>
<dbReference type="CDD" id="cd01301">
    <property type="entry name" value="rDP_like"/>
    <property type="match status" value="1"/>
</dbReference>
<dbReference type="EMBL" id="JAACAK010000036">
    <property type="protein sequence ID" value="NIR74332.1"/>
    <property type="molecule type" value="Genomic_DNA"/>
</dbReference>
<protein>
    <submittedName>
        <fullName evidence="1">Membrane dipeptidase</fullName>
    </submittedName>
</protein>
<dbReference type="SUPFAM" id="SSF51556">
    <property type="entry name" value="Metallo-dependent hydrolases"/>
    <property type="match status" value="1"/>
</dbReference>
<dbReference type="Gene3D" id="3.20.20.140">
    <property type="entry name" value="Metal-dependent hydrolases"/>
    <property type="match status" value="1"/>
</dbReference>
<dbReference type="InterPro" id="IPR032466">
    <property type="entry name" value="Metal_Hydrolase"/>
</dbReference>
<accession>A0AAE4Z8B0</accession>
<sequence length="351" mass="38111">MPYRLRALHGSSLESFDLAVRQQEGHTDIPRLREGGISAQFLAAYVPSSYEGRGAAPIALEQIELIHRIADLYPELELARTAEDVRRIAGAGRIAILAAVEGGHALDNSLDVLQQFAELGVRYLTLTHSGTTDWADSATDAARHGGLTGFGVEVVREMNRLGMLVDISHVSDATMDHVLRVSRGPVIASHSGARAINDHPRNVPDDVLRRVAESGGLVMVVFFSGFVVPEAADVVRDMFDLERQLRARHGDDDAAIEREWRAHFASRPIPRGTVAHVVDHVDHIVRVAGVKHVGLGSDFDGTSKVPEGLDDVSGYPAITAELVRRGYTDDQVLAILGGNVLRVLEDAEIGW</sequence>